<dbReference type="EMBL" id="CP031223">
    <property type="protein sequence ID" value="QFF99695.1"/>
    <property type="molecule type" value="Genomic_DNA"/>
</dbReference>
<gene>
    <name evidence="2" type="ORF">PB01_13080</name>
</gene>
<dbReference type="InterPro" id="IPR025618">
    <property type="entry name" value="YtpI"/>
</dbReference>
<evidence type="ECO:0000256" key="1">
    <source>
        <dbReference type="SAM" id="Phobius"/>
    </source>
</evidence>
<keyword evidence="1" id="KW-0812">Transmembrane</keyword>
<dbReference type="Pfam" id="PF14007">
    <property type="entry name" value="YtpI"/>
    <property type="match status" value="1"/>
</dbReference>
<evidence type="ECO:0000313" key="2">
    <source>
        <dbReference type="EMBL" id="QFF99695.1"/>
    </source>
</evidence>
<protein>
    <recommendedName>
        <fullName evidence="4">YtpI-like protein</fullName>
    </recommendedName>
</protein>
<keyword evidence="3" id="KW-1185">Reference proteome</keyword>
<feature type="transmembrane region" description="Helical" evidence="1">
    <location>
        <begin position="66"/>
        <end position="84"/>
    </location>
</feature>
<evidence type="ECO:0008006" key="4">
    <source>
        <dbReference type="Google" id="ProtNLM"/>
    </source>
</evidence>
<dbReference type="RefSeq" id="WP_151700599.1">
    <property type="nucleotide sequence ID" value="NZ_CP031223.1"/>
</dbReference>
<dbReference type="AlphaFoldDB" id="A0A5J6SP47"/>
<name>A0A5J6SP47_9BACI</name>
<keyword evidence="1" id="KW-1133">Transmembrane helix</keyword>
<sequence length="102" mass="12093">MFLNGIFILAIIVSFVWYFYFKTKQFRTSLPIRKKWFSAKASICLGAFLLFFGLNFIIVFPSSVTYVISALFILIGGYFMYYNYKVFKHYGQFVQEELDLNK</sequence>
<feature type="transmembrane region" description="Helical" evidence="1">
    <location>
        <begin position="6"/>
        <end position="21"/>
    </location>
</feature>
<dbReference type="KEGG" id="psyo:PB01_13080"/>
<dbReference type="OrthoDB" id="2453019at2"/>
<feature type="transmembrane region" description="Helical" evidence="1">
    <location>
        <begin position="41"/>
        <end position="60"/>
    </location>
</feature>
<accession>A0A5J6SP47</accession>
<dbReference type="Proteomes" id="UP000325517">
    <property type="component" value="Chromosome"/>
</dbReference>
<reference evidence="2 3" key="1">
    <citation type="submission" date="2018-07" db="EMBL/GenBank/DDBJ databases">
        <title>Complete genome sequence of Psychrobacillus sp. PB01, isolated from iceberg, and comparative genome analysis of Psychrobacillus strains.</title>
        <authorList>
            <person name="Lee P.C."/>
        </authorList>
    </citation>
    <scope>NUCLEOTIDE SEQUENCE [LARGE SCALE GENOMIC DNA]</scope>
    <source>
        <strain evidence="2 3">PB01</strain>
    </source>
</reference>
<evidence type="ECO:0000313" key="3">
    <source>
        <dbReference type="Proteomes" id="UP000325517"/>
    </source>
</evidence>
<keyword evidence="1" id="KW-0472">Membrane</keyword>
<organism evidence="2 3">
    <name type="scientific">Psychrobacillus glaciei</name>
    <dbReference type="NCBI Taxonomy" id="2283160"/>
    <lineage>
        <taxon>Bacteria</taxon>
        <taxon>Bacillati</taxon>
        <taxon>Bacillota</taxon>
        <taxon>Bacilli</taxon>
        <taxon>Bacillales</taxon>
        <taxon>Bacillaceae</taxon>
        <taxon>Psychrobacillus</taxon>
    </lineage>
</organism>
<proteinExistence type="predicted"/>